<evidence type="ECO:0000313" key="3">
    <source>
        <dbReference type="EMBL" id="CAL5991286.1"/>
    </source>
</evidence>
<accession>A0AA86QS85</accession>
<keyword evidence="4" id="KW-1185">Reference proteome</keyword>
<organism evidence="2">
    <name type="scientific">Hexamita inflata</name>
    <dbReference type="NCBI Taxonomy" id="28002"/>
    <lineage>
        <taxon>Eukaryota</taxon>
        <taxon>Metamonada</taxon>
        <taxon>Diplomonadida</taxon>
        <taxon>Hexamitidae</taxon>
        <taxon>Hexamitinae</taxon>
        <taxon>Hexamita</taxon>
    </lineage>
</organism>
<reference evidence="2" key="1">
    <citation type="submission" date="2023-06" db="EMBL/GenBank/DDBJ databases">
        <authorList>
            <person name="Kurt Z."/>
        </authorList>
    </citation>
    <scope>NUCLEOTIDE SEQUENCE</scope>
</reference>
<reference evidence="3 4" key="2">
    <citation type="submission" date="2024-07" db="EMBL/GenBank/DDBJ databases">
        <authorList>
            <person name="Akdeniz Z."/>
        </authorList>
    </citation>
    <scope>NUCLEOTIDE SEQUENCE [LARGE SCALE GENOMIC DNA]</scope>
</reference>
<gene>
    <name evidence="3" type="ORF">HINF_LOCUS12021</name>
    <name evidence="2" type="ORF">HINF_LOCUS52731</name>
</gene>
<name>A0AA86QS85_9EUKA</name>
<comment type="caution">
    <text evidence="2">The sequence shown here is derived from an EMBL/GenBank/DDBJ whole genome shotgun (WGS) entry which is preliminary data.</text>
</comment>
<dbReference type="EMBL" id="CAXDID020000027">
    <property type="protein sequence ID" value="CAL5991286.1"/>
    <property type="molecule type" value="Genomic_DNA"/>
</dbReference>
<evidence type="ECO:0000313" key="4">
    <source>
        <dbReference type="Proteomes" id="UP001642409"/>
    </source>
</evidence>
<evidence type="ECO:0000313" key="2">
    <source>
        <dbReference type="EMBL" id="CAI9965086.1"/>
    </source>
</evidence>
<dbReference type="AlphaFoldDB" id="A0AA86QS85"/>
<feature type="compositionally biased region" description="Polar residues" evidence="1">
    <location>
        <begin position="114"/>
        <end position="125"/>
    </location>
</feature>
<dbReference type="Proteomes" id="UP001642409">
    <property type="component" value="Unassembled WGS sequence"/>
</dbReference>
<feature type="compositionally biased region" description="Basic and acidic residues" evidence="1">
    <location>
        <begin position="126"/>
        <end position="138"/>
    </location>
</feature>
<dbReference type="EMBL" id="CATOUU010000985">
    <property type="protein sequence ID" value="CAI9965086.1"/>
    <property type="molecule type" value="Genomic_DNA"/>
</dbReference>
<evidence type="ECO:0000256" key="1">
    <source>
        <dbReference type="SAM" id="MobiDB-lite"/>
    </source>
</evidence>
<proteinExistence type="predicted"/>
<sequence>MQEQMRNLRSSKLEKKDHKLFVSLKRQYTLQQISIDKLEQQTMTPDQIQELISTQNAQIQQKDDLISHYFSELTQLHSQIIQSIQLKSLVIIQQQEELISLTTDHLNTQRLLKQNRSEQQTQTDLFDQKTHQNYSEDQKTEGLLRLIREGTFFYKQQQKINRTLPNIRTIQMYRQQLTRSLNNQSGKQKGDQTHGIE</sequence>
<feature type="region of interest" description="Disordered" evidence="1">
    <location>
        <begin position="114"/>
        <end position="138"/>
    </location>
</feature>
<protein>
    <submittedName>
        <fullName evidence="3">Hypothetical_protein</fullName>
    </submittedName>
</protein>